<keyword evidence="3 7" id="KW-0812">Transmembrane</keyword>
<dbReference type="CDD" id="cd17502">
    <property type="entry name" value="MFS_Azr1_MDR_like"/>
    <property type="match status" value="1"/>
</dbReference>
<feature type="transmembrane region" description="Helical" evidence="7">
    <location>
        <begin position="464"/>
        <end position="485"/>
    </location>
</feature>
<evidence type="ECO:0000259" key="8">
    <source>
        <dbReference type="PROSITE" id="PS50850"/>
    </source>
</evidence>
<dbReference type="Gene3D" id="1.20.1720.10">
    <property type="entry name" value="Multidrug resistance protein D"/>
    <property type="match status" value="1"/>
</dbReference>
<feature type="transmembrane region" description="Helical" evidence="7">
    <location>
        <begin position="395"/>
        <end position="414"/>
    </location>
</feature>
<dbReference type="SUPFAM" id="SSF103473">
    <property type="entry name" value="MFS general substrate transporter"/>
    <property type="match status" value="1"/>
</dbReference>
<feature type="domain" description="Major facilitator superfamily (MFS) profile" evidence="8">
    <location>
        <begin position="167"/>
        <end position="691"/>
    </location>
</feature>
<feature type="transmembrane region" description="Helical" evidence="7">
    <location>
        <begin position="289"/>
        <end position="312"/>
    </location>
</feature>
<dbReference type="InterPro" id="IPR011701">
    <property type="entry name" value="MFS"/>
</dbReference>
<evidence type="ECO:0000256" key="7">
    <source>
        <dbReference type="SAM" id="Phobius"/>
    </source>
</evidence>
<proteinExistence type="predicted"/>
<feature type="compositionally biased region" description="Basic residues" evidence="6">
    <location>
        <begin position="1"/>
        <end position="14"/>
    </location>
</feature>
<accession>A0AAN9UA46</accession>
<feature type="transmembrane region" description="Helical" evidence="7">
    <location>
        <begin position="529"/>
        <end position="550"/>
    </location>
</feature>
<gene>
    <name evidence="9" type="ORF">SLS62_010297</name>
</gene>
<dbReference type="Gene3D" id="1.20.1250.20">
    <property type="entry name" value="MFS general substrate transporter like domains"/>
    <property type="match status" value="1"/>
</dbReference>
<keyword evidence="4 7" id="KW-1133">Transmembrane helix</keyword>
<feature type="transmembrane region" description="Helical" evidence="7">
    <location>
        <begin position="318"/>
        <end position="341"/>
    </location>
</feature>
<feature type="region of interest" description="Disordered" evidence="6">
    <location>
        <begin position="67"/>
        <end position="158"/>
    </location>
</feature>
<dbReference type="FunFam" id="1.20.1250.20:FF:000196">
    <property type="entry name" value="MFS toxin efflux pump (AflT)"/>
    <property type="match status" value="1"/>
</dbReference>
<evidence type="ECO:0000313" key="9">
    <source>
        <dbReference type="EMBL" id="KAK7744270.1"/>
    </source>
</evidence>
<keyword evidence="10" id="KW-1185">Reference proteome</keyword>
<dbReference type="AlphaFoldDB" id="A0AAN9UA46"/>
<dbReference type="PANTHER" id="PTHR23501">
    <property type="entry name" value="MAJOR FACILITATOR SUPERFAMILY"/>
    <property type="match status" value="1"/>
</dbReference>
<feature type="transmembrane region" description="Helical" evidence="7">
    <location>
        <begin position="426"/>
        <end position="443"/>
    </location>
</feature>
<feature type="transmembrane region" description="Helical" evidence="7">
    <location>
        <begin position="232"/>
        <end position="251"/>
    </location>
</feature>
<evidence type="ECO:0000256" key="5">
    <source>
        <dbReference type="ARBA" id="ARBA00023136"/>
    </source>
</evidence>
<dbReference type="Proteomes" id="UP001320420">
    <property type="component" value="Unassembled WGS sequence"/>
</dbReference>
<name>A0AAN9UA46_9PEZI</name>
<keyword evidence="5 7" id="KW-0472">Membrane</keyword>
<dbReference type="EMBL" id="JAKJXP020000124">
    <property type="protein sequence ID" value="KAK7744270.1"/>
    <property type="molecule type" value="Genomic_DNA"/>
</dbReference>
<feature type="region of interest" description="Disordered" evidence="6">
    <location>
        <begin position="1"/>
        <end position="50"/>
    </location>
</feature>
<evidence type="ECO:0000256" key="6">
    <source>
        <dbReference type="SAM" id="MobiDB-lite"/>
    </source>
</evidence>
<evidence type="ECO:0000256" key="2">
    <source>
        <dbReference type="ARBA" id="ARBA00022448"/>
    </source>
</evidence>
<comment type="subcellular location">
    <subcellularLocation>
        <location evidence="1">Membrane</location>
        <topology evidence="1">Multi-pass membrane protein</topology>
    </subcellularLocation>
</comment>
<dbReference type="InterPro" id="IPR020846">
    <property type="entry name" value="MFS_dom"/>
</dbReference>
<dbReference type="InterPro" id="IPR036259">
    <property type="entry name" value="MFS_trans_sf"/>
</dbReference>
<evidence type="ECO:0000256" key="4">
    <source>
        <dbReference type="ARBA" id="ARBA00022989"/>
    </source>
</evidence>
<organism evidence="9 10">
    <name type="scientific">Diatrype stigma</name>
    <dbReference type="NCBI Taxonomy" id="117547"/>
    <lineage>
        <taxon>Eukaryota</taxon>
        <taxon>Fungi</taxon>
        <taxon>Dikarya</taxon>
        <taxon>Ascomycota</taxon>
        <taxon>Pezizomycotina</taxon>
        <taxon>Sordariomycetes</taxon>
        <taxon>Xylariomycetidae</taxon>
        <taxon>Xylariales</taxon>
        <taxon>Diatrypaceae</taxon>
        <taxon>Diatrype</taxon>
    </lineage>
</organism>
<feature type="transmembrane region" description="Helical" evidence="7">
    <location>
        <begin position="505"/>
        <end position="522"/>
    </location>
</feature>
<dbReference type="PANTHER" id="PTHR23501:SF201">
    <property type="entry name" value="MFS AFLATOXIN EFFLUX PUMP"/>
    <property type="match status" value="1"/>
</dbReference>
<feature type="transmembrane region" description="Helical" evidence="7">
    <location>
        <begin position="257"/>
        <end position="277"/>
    </location>
</feature>
<evidence type="ECO:0000256" key="1">
    <source>
        <dbReference type="ARBA" id="ARBA00004141"/>
    </source>
</evidence>
<dbReference type="Pfam" id="PF07690">
    <property type="entry name" value="MFS_1"/>
    <property type="match status" value="1"/>
</dbReference>
<sequence length="752" mass="78436">MPAAHHFHRGHRHTGSLDTAASLSRVRGQHASNSVWQEAAPRKSSGSSLQLPQDIVNSRSSFTQDVLESLHRHSSSTKRWSFSPLPEPLHEGRNGSKTTTTDPDVPLYPLNTYEYGARETDGDPPTSTMGPAAAASRETLSGPPPPRPRPRASTRPPYPSAAKTALIMFSLYIAIFLVALDRTILGPAIPAITDEFDSIGDIGWYTSAYMLTACGFILPYGRVYTLFPAKPVFLSGIALFEAGSAVCGAAPSSLALILGRAVQGLGSSAVFTGAVLIMTRVVPLRRRPLLQGLFGACFGVASVVGPLLGGVFTGSSATWRWCFYVNLPIGAFTVGVVVLVLRLGELDRPPPLPPLPPLRLWGGRWRGGAGAGGTAATTTTTGGGWIDTARNLDPLGTLLFLPSVTCLLLALQWGGAEGSSWGAPRVVALLVVFGVLLAAFGAWQWATRGTTATVPGRVLLQRSVAMGGLSQFCVGAVMLTVATYIPLWFQAIRGASAMQSGVDTIPLVLSVVFGSVASGGLVQRWGRYAPFMLAGSCLMAVGAGLLAMRWSADSPPAAWIGFQVVLGLGVGSTMQHPNLAVQVVLPAADIATGTALLAVCQTLGGAVFVAVAQNLFLTRFTAALEALDPASGIDLARVTQSGATDLTQIVPADVLPAVLEAYNDSLTRGPFFAALIVACLAVPAALGMEWRNVKDGGVQDKMVVSGDEESASGSSLLLVDQGPRGDGSARGIGEKTVRDGPGMVPGAEQARD</sequence>
<evidence type="ECO:0000256" key="3">
    <source>
        <dbReference type="ARBA" id="ARBA00022692"/>
    </source>
</evidence>
<keyword evidence="2" id="KW-0813">Transport</keyword>
<evidence type="ECO:0000313" key="10">
    <source>
        <dbReference type="Proteomes" id="UP001320420"/>
    </source>
</evidence>
<dbReference type="GO" id="GO:0005886">
    <property type="term" value="C:plasma membrane"/>
    <property type="evidence" value="ECO:0007669"/>
    <property type="project" value="TreeGrafter"/>
</dbReference>
<dbReference type="PRINTS" id="PR01036">
    <property type="entry name" value="TCRTETB"/>
</dbReference>
<dbReference type="GO" id="GO:0022857">
    <property type="term" value="F:transmembrane transporter activity"/>
    <property type="evidence" value="ECO:0007669"/>
    <property type="project" value="InterPro"/>
</dbReference>
<protein>
    <recommendedName>
        <fullName evidence="8">Major facilitator superfamily (MFS) profile domain-containing protein</fullName>
    </recommendedName>
</protein>
<reference evidence="9 10" key="1">
    <citation type="submission" date="2024-02" db="EMBL/GenBank/DDBJ databases">
        <title>De novo assembly and annotation of 12 fungi associated with fruit tree decline syndrome in Ontario, Canada.</title>
        <authorList>
            <person name="Sulman M."/>
            <person name="Ellouze W."/>
            <person name="Ilyukhin E."/>
        </authorList>
    </citation>
    <scope>NUCLEOTIDE SEQUENCE [LARGE SCALE GENOMIC DNA]</scope>
    <source>
        <strain evidence="9 10">M11/M66-122</strain>
    </source>
</reference>
<feature type="transmembrane region" description="Helical" evidence="7">
    <location>
        <begin position="202"/>
        <end position="220"/>
    </location>
</feature>
<feature type="region of interest" description="Disordered" evidence="6">
    <location>
        <begin position="708"/>
        <end position="752"/>
    </location>
</feature>
<dbReference type="PROSITE" id="PS50850">
    <property type="entry name" value="MFS"/>
    <property type="match status" value="1"/>
</dbReference>
<feature type="transmembrane region" description="Helical" evidence="7">
    <location>
        <begin position="595"/>
        <end position="616"/>
    </location>
</feature>
<comment type="caution">
    <text evidence="9">The sequence shown here is derived from an EMBL/GenBank/DDBJ whole genome shotgun (WGS) entry which is preliminary data.</text>
</comment>